<dbReference type="PANTHER" id="PTHR33295:SF8">
    <property type="entry name" value="AAA+ ATPASE DOMAIN-CONTAINING PROTEIN"/>
    <property type="match status" value="1"/>
</dbReference>
<protein>
    <recommendedName>
        <fullName evidence="3">ATP-binding protein</fullName>
    </recommendedName>
</protein>
<organism evidence="1 2">
    <name type="scientific">Candidatus Kerfeldbacteria bacterium CG_4_10_14_0_8_um_filter_42_10</name>
    <dbReference type="NCBI Taxonomy" id="2014248"/>
    <lineage>
        <taxon>Bacteria</taxon>
        <taxon>Candidatus Kerfeldiibacteriota</taxon>
    </lineage>
</organism>
<evidence type="ECO:0008006" key="3">
    <source>
        <dbReference type="Google" id="ProtNLM"/>
    </source>
</evidence>
<dbReference type="EMBL" id="PFMD01000002">
    <property type="protein sequence ID" value="PIY97274.1"/>
    <property type="molecule type" value="Genomic_DNA"/>
</dbReference>
<gene>
    <name evidence="1" type="ORF">COY66_00045</name>
</gene>
<proteinExistence type="predicted"/>
<evidence type="ECO:0000313" key="2">
    <source>
        <dbReference type="Proteomes" id="UP000230779"/>
    </source>
</evidence>
<accession>A0A2M7RKP5</accession>
<name>A0A2M7RKP5_9BACT</name>
<dbReference type="PANTHER" id="PTHR33295">
    <property type="entry name" value="ATPASE"/>
    <property type="match status" value="1"/>
</dbReference>
<sequence length="94" mass="11179">MVILTKLLIYYWKDYLQNEVDFEIKQGPKIKTLIQVCQDLSENEAKEREVKSLIKAGKELKCKDLVIISRDKEGEEIIDKVKIKFVPLWKWLLK</sequence>
<evidence type="ECO:0000313" key="1">
    <source>
        <dbReference type="EMBL" id="PIY97274.1"/>
    </source>
</evidence>
<dbReference type="AlphaFoldDB" id="A0A2M7RKP5"/>
<dbReference type="Proteomes" id="UP000230779">
    <property type="component" value="Unassembled WGS sequence"/>
</dbReference>
<reference evidence="1 2" key="1">
    <citation type="submission" date="2017-09" db="EMBL/GenBank/DDBJ databases">
        <title>Depth-based differentiation of microbial function through sediment-hosted aquifers and enrichment of novel symbionts in the deep terrestrial subsurface.</title>
        <authorList>
            <person name="Probst A.J."/>
            <person name="Ladd B."/>
            <person name="Jarett J.K."/>
            <person name="Geller-Mcgrath D.E."/>
            <person name="Sieber C.M."/>
            <person name="Emerson J.B."/>
            <person name="Anantharaman K."/>
            <person name="Thomas B.C."/>
            <person name="Malmstrom R."/>
            <person name="Stieglmeier M."/>
            <person name="Klingl A."/>
            <person name="Woyke T."/>
            <person name="Ryan C.M."/>
            <person name="Banfield J.F."/>
        </authorList>
    </citation>
    <scope>NUCLEOTIDE SEQUENCE [LARGE SCALE GENOMIC DNA]</scope>
    <source>
        <strain evidence="1">CG_4_10_14_0_8_um_filter_42_10</strain>
    </source>
</reference>
<comment type="caution">
    <text evidence="1">The sequence shown here is derived from an EMBL/GenBank/DDBJ whole genome shotgun (WGS) entry which is preliminary data.</text>
</comment>